<keyword evidence="3" id="KW-0238">DNA-binding</keyword>
<dbReference type="Gene3D" id="3.40.50.300">
    <property type="entry name" value="P-loop containing nucleotide triphosphate hydrolases"/>
    <property type="match status" value="2"/>
</dbReference>
<evidence type="ECO:0000313" key="7">
    <source>
        <dbReference type="Proteomes" id="UP000051586"/>
    </source>
</evidence>
<dbReference type="PANTHER" id="PTHR30580:SF1">
    <property type="entry name" value="COMF OPERON PROTEIN 1"/>
    <property type="match status" value="1"/>
</dbReference>
<dbReference type="GO" id="GO:0005524">
    <property type="term" value="F:ATP binding"/>
    <property type="evidence" value="ECO:0007669"/>
    <property type="project" value="UniProtKB-KW"/>
</dbReference>
<dbReference type="SUPFAM" id="SSF52540">
    <property type="entry name" value="P-loop containing nucleoside triphosphate hydrolases"/>
    <property type="match status" value="1"/>
</dbReference>
<dbReference type="InterPro" id="IPR001650">
    <property type="entry name" value="Helicase_C-like"/>
</dbReference>
<dbReference type="Proteomes" id="UP000051586">
    <property type="component" value="Unassembled WGS sequence"/>
</dbReference>
<dbReference type="SMART" id="SM00487">
    <property type="entry name" value="DEXDc"/>
    <property type="match status" value="1"/>
</dbReference>
<feature type="domain" description="Helicase ATP-binding" evidence="4">
    <location>
        <begin position="112"/>
        <end position="252"/>
    </location>
</feature>
<evidence type="ECO:0000259" key="5">
    <source>
        <dbReference type="PROSITE" id="PS51194"/>
    </source>
</evidence>
<reference evidence="6 7" key="1">
    <citation type="journal article" date="2015" name="Genome Announc.">
        <title>Expanding the biotechnology potential of lactobacilli through comparative genomics of 213 strains and associated genera.</title>
        <authorList>
            <person name="Sun Z."/>
            <person name="Harris H.M."/>
            <person name="McCann A."/>
            <person name="Guo C."/>
            <person name="Argimon S."/>
            <person name="Zhang W."/>
            <person name="Yang X."/>
            <person name="Jeffery I.B."/>
            <person name="Cooney J.C."/>
            <person name="Kagawa T.F."/>
            <person name="Liu W."/>
            <person name="Song Y."/>
            <person name="Salvetti E."/>
            <person name="Wrobel A."/>
            <person name="Rasinkangas P."/>
            <person name="Parkhill J."/>
            <person name="Rea M.C."/>
            <person name="O'Sullivan O."/>
            <person name="Ritari J."/>
            <person name="Douillard F.P."/>
            <person name="Paul Ross R."/>
            <person name="Yang R."/>
            <person name="Briner A.E."/>
            <person name="Felis G.E."/>
            <person name="de Vos W.M."/>
            <person name="Barrangou R."/>
            <person name="Klaenhammer T.R."/>
            <person name="Caufield P.W."/>
            <person name="Cui Y."/>
            <person name="Zhang H."/>
            <person name="O'Toole P.W."/>
        </authorList>
    </citation>
    <scope>NUCLEOTIDE SEQUENCE [LARGE SCALE GENOMIC DNA]</scope>
    <source>
        <strain evidence="6 7">DSM 22689</strain>
    </source>
</reference>
<keyword evidence="6" id="KW-0347">Helicase</keyword>
<feature type="domain" description="Helicase C-terminal" evidence="5">
    <location>
        <begin position="287"/>
        <end position="437"/>
    </location>
</feature>
<dbReference type="InterPro" id="IPR027417">
    <property type="entry name" value="P-loop_NTPase"/>
</dbReference>
<dbReference type="PATRIC" id="fig|1423745.4.peg.157"/>
<dbReference type="InterPro" id="IPR014001">
    <property type="entry name" value="Helicase_ATP-bd"/>
</dbReference>
<name>A0A0R2CMM4_9LACO</name>
<dbReference type="Pfam" id="PF00270">
    <property type="entry name" value="DEAD"/>
    <property type="match status" value="1"/>
</dbReference>
<dbReference type="GO" id="GO:0043138">
    <property type="term" value="F:3'-5' DNA helicase activity"/>
    <property type="evidence" value="ECO:0007669"/>
    <property type="project" value="TreeGrafter"/>
</dbReference>
<evidence type="ECO:0000313" key="6">
    <source>
        <dbReference type="EMBL" id="KRM92538.1"/>
    </source>
</evidence>
<dbReference type="GO" id="GO:0003677">
    <property type="term" value="F:DNA binding"/>
    <property type="evidence" value="ECO:0007669"/>
    <property type="project" value="UniProtKB-KW"/>
</dbReference>
<dbReference type="AlphaFoldDB" id="A0A0R2CMM4"/>
<accession>A0A0R2CMM4</accession>
<keyword evidence="6" id="KW-0378">Hydrolase</keyword>
<proteinExistence type="predicted"/>
<evidence type="ECO:0000256" key="3">
    <source>
        <dbReference type="ARBA" id="ARBA00023125"/>
    </source>
</evidence>
<dbReference type="PANTHER" id="PTHR30580">
    <property type="entry name" value="PRIMOSOMAL PROTEIN N"/>
    <property type="match status" value="1"/>
</dbReference>
<dbReference type="GO" id="GO:0006302">
    <property type="term" value="P:double-strand break repair"/>
    <property type="evidence" value="ECO:0007669"/>
    <property type="project" value="TreeGrafter"/>
</dbReference>
<gene>
    <name evidence="6" type="ORF">FC87_GL000150</name>
</gene>
<evidence type="ECO:0000256" key="2">
    <source>
        <dbReference type="ARBA" id="ARBA00022840"/>
    </source>
</evidence>
<dbReference type="SMART" id="SM00490">
    <property type="entry name" value="HELICc"/>
    <property type="match status" value="1"/>
</dbReference>
<organism evidence="6 7">
    <name type="scientific">Fructilactobacillus florum DSM 22689 = JCM 16035</name>
    <dbReference type="NCBI Taxonomy" id="1423745"/>
    <lineage>
        <taxon>Bacteria</taxon>
        <taxon>Bacillati</taxon>
        <taxon>Bacillota</taxon>
        <taxon>Bacilli</taxon>
        <taxon>Lactobacillales</taxon>
        <taxon>Lactobacillaceae</taxon>
        <taxon>Fructilactobacillus</taxon>
    </lineage>
</organism>
<dbReference type="PROSITE" id="PS51194">
    <property type="entry name" value="HELICASE_CTER"/>
    <property type="match status" value="1"/>
</dbReference>
<keyword evidence="1" id="KW-0547">Nucleotide-binding</keyword>
<dbReference type="PROSITE" id="PS51192">
    <property type="entry name" value="HELICASE_ATP_BIND_1"/>
    <property type="match status" value="1"/>
</dbReference>
<dbReference type="InterPro" id="IPR011545">
    <property type="entry name" value="DEAD/DEAH_box_helicase_dom"/>
</dbReference>
<comment type="caution">
    <text evidence="6">The sequence shown here is derived from an EMBL/GenBank/DDBJ whole genome shotgun (WGS) entry which is preliminary data.</text>
</comment>
<dbReference type="STRING" id="1423745.GCA_001311215_00449"/>
<keyword evidence="2" id="KW-0067">ATP-binding</keyword>
<dbReference type="GO" id="GO:0006270">
    <property type="term" value="P:DNA replication initiation"/>
    <property type="evidence" value="ECO:0007669"/>
    <property type="project" value="TreeGrafter"/>
</dbReference>
<sequence length="437" mass="49599">MKKMEQELAYGRLVPWRGTVPADWVNVQLQPALQVSQQSVYCNRCQQASDTKLTQLPNGAYYCYQCIQLGRLDSHMQLLTIPEPNHFTSSRQPLSWSGQLTKIQARVAAEVLTAVQQGQNHLLWAVTGAGKTEITFPTIAWAMTQGWRIAIASPRVDVCIELFPRYQAAFRSIEMVLLHGTSPLKYRYCQLTICTTHQLMRFVAAFDLLILDEVDAFPFANNTMLELAAQRSLKATGVQLWLTATPNRKLQRQKSISYLPRRFHGKPLPQLHLEFCWGWNRCLSRHKIPARLLRLIRKKVAAGQRFLLFVPRIKDLSVVDRVLRMRLKTTAKWATVYANDEERGLKVEKMRRQQVLFLITTTILERGVTFPGIDVIILGADDRVFTAATLVQIAGRVGRSSSRPTGMVHCLLGHYSTALCEATAQIAFLNRKGAHCE</sequence>
<evidence type="ECO:0000259" key="4">
    <source>
        <dbReference type="PROSITE" id="PS51192"/>
    </source>
</evidence>
<protein>
    <submittedName>
        <fullName evidence="6">Helicase domain-containing protein</fullName>
    </submittedName>
</protein>
<dbReference type="Pfam" id="PF00271">
    <property type="entry name" value="Helicase_C"/>
    <property type="match status" value="1"/>
</dbReference>
<dbReference type="GO" id="GO:0006310">
    <property type="term" value="P:DNA recombination"/>
    <property type="evidence" value="ECO:0007669"/>
    <property type="project" value="TreeGrafter"/>
</dbReference>
<evidence type="ECO:0000256" key="1">
    <source>
        <dbReference type="ARBA" id="ARBA00022741"/>
    </source>
</evidence>
<dbReference type="EMBL" id="AYZI01000001">
    <property type="protein sequence ID" value="KRM92538.1"/>
    <property type="molecule type" value="Genomic_DNA"/>
</dbReference>